<gene>
    <name evidence="1" type="ORF">GALMADRAFT_148223</name>
</gene>
<organism evidence="1 2">
    <name type="scientific">Galerina marginata (strain CBS 339.88)</name>
    <dbReference type="NCBI Taxonomy" id="685588"/>
    <lineage>
        <taxon>Eukaryota</taxon>
        <taxon>Fungi</taxon>
        <taxon>Dikarya</taxon>
        <taxon>Basidiomycota</taxon>
        <taxon>Agaricomycotina</taxon>
        <taxon>Agaricomycetes</taxon>
        <taxon>Agaricomycetidae</taxon>
        <taxon>Agaricales</taxon>
        <taxon>Agaricineae</taxon>
        <taxon>Strophariaceae</taxon>
        <taxon>Galerina</taxon>
    </lineage>
</organism>
<name>A0A067S7Z7_GALM3</name>
<proteinExistence type="predicted"/>
<protein>
    <submittedName>
        <fullName evidence="1">Uncharacterized protein</fullName>
    </submittedName>
</protein>
<sequence>MDAASPTFAHQGTLSGSEFFAVVQLVMHAETGIAVGLKRREIVDFHPSIEIIIRYHDQLPTDYPPSLKPVIKLMLNPESSYASFYDPIILLHERLELV</sequence>
<keyword evidence="2" id="KW-1185">Reference proteome</keyword>
<evidence type="ECO:0000313" key="2">
    <source>
        <dbReference type="Proteomes" id="UP000027222"/>
    </source>
</evidence>
<accession>A0A067S7Z7</accession>
<dbReference type="EMBL" id="KL142428">
    <property type="protein sequence ID" value="KDR66062.1"/>
    <property type="molecule type" value="Genomic_DNA"/>
</dbReference>
<evidence type="ECO:0000313" key="1">
    <source>
        <dbReference type="EMBL" id="KDR66062.1"/>
    </source>
</evidence>
<dbReference type="AlphaFoldDB" id="A0A067S7Z7"/>
<reference evidence="2" key="1">
    <citation type="journal article" date="2014" name="Proc. Natl. Acad. Sci. U.S.A.">
        <title>Extensive sampling of basidiomycete genomes demonstrates inadequacy of the white-rot/brown-rot paradigm for wood decay fungi.</title>
        <authorList>
            <person name="Riley R."/>
            <person name="Salamov A.A."/>
            <person name="Brown D.W."/>
            <person name="Nagy L.G."/>
            <person name="Floudas D."/>
            <person name="Held B.W."/>
            <person name="Levasseur A."/>
            <person name="Lombard V."/>
            <person name="Morin E."/>
            <person name="Otillar R."/>
            <person name="Lindquist E.A."/>
            <person name="Sun H."/>
            <person name="LaButti K.M."/>
            <person name="Schmutz J."/>
            <person name="Jabbour D."/>
            <person name="Luo H."/>
            <person name="Baker S.E."/>
            <person name="Pisabarro A.G."/>
            <person name="Walton J.D."/>
            <person name="Blanchette R.A."/>
            <person name="Henrissat B."/>
            <person name="Martin F."/>
            <person name="Cullen D."/>
            <person name="Hibbett D.S."/>
            <person name="Grigoriev I.V."/>
        </authorList>
    </citation>
    <scope>NUCLEOTIDE SEQUENCE [LARGE SCALE GENOMIC DNA]</scope>
    <source>
        <strain evidence="2">CBS 339.88</strain>
    </source>
</reference>
<dbReference type="HOGENOM" id="CLU_2333761_0_0_1"/>
<dbReference type="Proteomes" id="UP000027222">
    <property type="component" value="Unassembled WGS sequence"/>
</dbReference>